<evidence type="ECO:0000256" key="3">
    <source>
        <dbReference type="ARBA" id="ARBA00022553"/>
    </source>
</evidence>
<keyword evidence="4" id="KW-0853">WD repeat</keyword>
<feature type="compositionally biased region" description="Basic and acidic residues" evidence="13">
    <location>
        <begin position="457"/>
        <end position="467"/>
    </location>
</feature>
<feature type="compositionally biased region" description="Polar residues" evidence="13">
    <location>
        <begin position="545"/>
        <end position="570"/>
    </location>
</feature>
<dbReference type="SMART" id="SM00320">
    <property type="entry name" value="WD40"/>
    <property type="match status" value="7"/>
</dbReference>
<feature type="region of interest" description="Disordered" evidence="13">
    <location>
        <begin position="288"/>
        <end position="340"/>
    </location>
</feature>
<dbReference type="Pfam" id="PF00400">
    <property type="entry name" value="WD40"/>
    <property type="match status" value="3"/>
</dbReference>
<evidence type="ECO:0000256" key="12">
    <source>
        <dbReference type="ARBA" id="ARBA00075783"/>
    </source>
</evidence>
<dbReference type="GO" id="GO:0080008">
    <property type="term" value="C:Cul4-RING E3 ubiquitin ligase complex"/>
    <property type="evidence" value="ECO:0007669"/>
    <property type="project" value="TreeGrafter"/>
</dbReference>
<dbReference type="PROSITE" id="PS50096">
    <property type="entry name" value="IQ"/>
    <property type="match status" value="1"/>
</dbReference>
<reference evidence="14" key="1">
    <citation type="submission" date="2025-08" db="UniProtKB">
        <authorList>
            <consortium name="Ensembl"/>
        </authorList>
    </citation>
    <scope>IDENTIFICATION</scope>
</reference>
<dbReference type="InterPro" id="IPR045151">
    <property type="entry name" value="DCAF8"/>
</dbReference>
<name>A0A667I7Q2_LYNCA</name>
<dbReference type="Ensembl" id="ENSLCNT00005038387.1">
    <property type="protein sequence ID" value="ENSLCNP00005034405.1"/>
    <property type="gene ID" value="ENSLCNG00005022339.1"/>
</dbReference>
<keyword evidence="6" id="KW-0833">Ubl conjugation pathway</keyword>
<evidence type="ECO:0000256" key="7">
    <source>
        <dbReference type="ARBA" id="ARBA00023242"/>
    </source>
</evidence>
<evidence type="ECO:0000256" key="1">
    <source>
        <dbReference type="ARBA" id="ARBA00004123"/>
    </source>
</evidence>
<feature type="compositionally biased region" description="Polar residues" evidence="13">
    <location>
        <begin position="609"/>
        <end position="633"/>
    </location>
</feature>
<keyword evidence="3" id="KW-0597">Phosphoprotein</keyword>
<organism evidence="14 15">
    <name type="scientific">Lynx canadensis</name>
    <name type="common">Canada lynx</name>
    <name type="synonym">Felis canadensis</name>
    <dbReference type="NCBI Taxonomy" id="61383"/>
    <lineage>
        <taxon>Eukaryota</taxon>
        <taxon>Metazoa</taxon>
        <taxon>Chordata</taxon>
        <taxon>Craniata</taxon>
        <taxon>Vertebrata</taxon>
        <taxon>Euteleostomi</taxon>
        <taxon>Mammalia</taxon>
        <taxon>Eutheria</taxon>
        <taxon>Laurasiatheria</taxon>
        <taxon>Carnivora</taxon>
        <taxon>Feliformia</taxon>
        <taxon>Felidae</taxon>
        <taxon>Felinae</taxon>
        <taxon>Lynx</taxon>
    </lineage>
</organism>
<dbReference type="FunFam" id="2.130.10.10:FF:000078">
    <property type="entry name" value="DDB1- and CUL4-associated factor 6 isoform X1"/>
    <property type="match status" value="1"/>
</dbReference>
<evidence type="ECO:0000256" key="10">
    <source>
        <dbReference type="ARBA" id="ARBA00071150"/>
    </source>
</evidence>
<dbReference type="AlphaFoldDB" id="A0A667I7Q2"/>
<comment type="subunit">
    <text evidence="9">Interacts with the nuclear receptors NR3C1 and AR in the presence of ligand. Interacts with DDB1, CUL4A and CUL4B.</text>
</comment>
<evidence type="ECO:0000256" key="13">
    <source>
        <dbReference type="SAM" id="MobiDB-lite"/>
    </source>
</evidence>
<feature type="compositionally biased region" description="Polar residues" evidence="13">
    <location>
        <begin position="518"/>
        <end position="528"/>
    </location>
</feature>
<dbReference type="GO" id="GO:0005737">
    <property type="term" value="C:cytoplasm"/>
    <property type="evidence" value="ECO:0007669"/>
    <property type="project" value="TreeGrafter"/>
</dbReference>
<evidence type="ECO:0000313" key="14">
    <source>
        <dbReference type="Ensembl" id="ENSLCNP00005034405.1"/>
    </source>
</evidence>
<comment type="subcellular location">
    <subcellularLocation>
        <location evidence="1">Nucleus</location>
    </subcellularLocation>
</comment>
<keyword evidence="7" id="KW-0539">Nucleus</keyword>
<feature type="compositionally biased region" description="Basic and acidic residues" evidence="13">
    <location>
        <begin position="288"/>
        <end position="303"/>
    </location>
</feature>
<evidence type="ECO:0000256" key="4">
    <source>
        <dbReference type="ARBA" id="ARBA00022574"/>
    </source>
</evidence>
<feature type="region of interest" description="Disordered" evidence="13">
    <location>
        <begin position="355"/>
        <end position="633"/>
    </location>
</feature>
<dbReference type="PANTHER" id="PTHR15574:SF39">
    <property type="entry name" value="DDB1- AND CUL4-ASSOCIATED FACTOR 6"/>
    <property type="match status" value="1"/>
</dbReference>
<evidence type="ECO:0000256" key="11">
    <source>
        <dbReference type="ARBA" id="ARBA00075154"/>
    </source>
</evidence>
<evidence type="ECO:0000256" key="6">
    <source>
        <dbReference type="ARBA" id="ARBA00022786"/>
    </source>
</evidence>
<gene>
    <name evidence="14" type="primary">DCAF6</name>
</gene>
<dbReference type="GO" id="GO:0045944">
    <property type="term" value="P:positive regulation of transcription by RNA polymerase II"/>
    <property type="evidence" value="ECO:0007669"/>
    <property type="project" value="TreeGrafter"/>
</dbReference>
<keyword evidence="5" id="KW-0677">Repeat</keyword>
<dbReference type="SUPFAM" id="SSF50978">
    <property type="entry name" value="WD40 repeat-like"/>
    <property type="match status" value="1"/>
</dbReference>
<evidence type="ECO:0000313" key="15">
    <source>
        <dbReference type="Proteomes" id="UP000472241"/>
    </source>
</evidence>
<dbReference type="Proteomes" id="UP000472241">
    <property type="component" value="Unplaced"/>
</dbReference>
<dbReference type="Gene3D" id="2.130.10.10">
    <property type="entry name" value="YVTN repeat-like/Quinoprotein amine dehydrogenase"/>
    <property type="match status" value="2"/>
</dbReference>
<dbReference type="InterPro" id="IPR036322">
    <property type="entry name" value="WD40_repeat_dom_sf"/>
</dbReference>
<proteinExistence type="predicted"/>
<feature type="region of interest" description="Disordered" evidence="13">
    <location>
        <begin position="645"/>
        <end position="668"/>
    </location>
</feature>
<evidence type="ECO:0000256" key="9">
    <source>
        <dbReference type="ARBA" id="ARBA00064504"/>
    </source>
</evidence>
<feature type="compositionally biased region" description="Low complexity" evidence="13">
    <location>
        <begin position="407"/>
        <end position="440"/>
    </location>
</feature>
<dbReference type="FunFam" id="2.130.10.10:FF:000045">
    <property type="entry name" value="DDB1- and CUL4-associated factor 6 isoform X2"/>
    <property type="match status" value="1"/>
</dbReference>
<protein>
    <recommendedName>
        <fullName evidence="10">DDB1- and CUL4-associated factor 6</fullName>
    </recommendedName>
    <alternativeName>
        <fullName evidence="12">IQ motif and WD repeat-containing protein 1</fullName>
    </alternativeName>
    <alternativeName>
        <fullName evidence="11">Nuclear receptor interaction protein</fullName>
    </alternativeName>
</protein>
<feature type="compositionally biased region" description="Low complexity" evidence="13">
    <location>
        <begin position="500"/>
        <end position="511"/>
    </location>
</feature>
<evidence type="ECO:0000256" key="8">
    <source>
        <dbReference type="ARBA" id="ARBA00055060"/>
    </source>
</evidence>
<reference evidence="14" key="2">
    <citation type="submission" date="2025-09" db="UniProtKB">
        <authorList>
            <consortium name="Ensembl"/>
        </authorList>
    </citation>
    <scope>IDENTIFICATION</scope>
</reference>
<comment type="pathway">
    <text evidence="2">Protein modification; protein ubiquitination.</text>
</comment>
<dbReference type="InterPro" id="IPR015943">
    <property type="entry name" value="WD40/YVTN_repeat-like_dom_sf"/>
</dbReference>
<keyword evidence="15" id="KW-1185">Reference proteome</keyword>
<dbReference type="GO" id="GO:0005634">
    <property type="term" value="C:nucleus"/>
    <property type="evidence" value="ECO:0007669"/>
    <property type="project" value="UniProtKB-SubCell"/>
</dbReference>
<sequence length="873" mass="97083">MSRGGSCPHLLWDVRKRSLGLEDPSRLRSRYLGRREFIQRLKLEATLNVHDGCVNTICWNETGEYILSGSDDTKLVISNPYSRKVLTTVRSGHRANIFSAKFLPCTNDKQIVSCSGDGVIFYTNVEQDAETNRQCQFTCHYGTTYEIMTVPNDPYTFLSCGEDGTVRWFDTRIKTSCTKEDCKDDILINCRRAATSVAICPPIPYYLAVGCSDSSVRIYDRRMLGTRATGNYAGRGTTGMVARFIPSHLNNKSCRVTSLCYSEDGQEILVSYSSDYIYLFDPKDDTARELKTPSAEERREELRQPPVKRLRLRGDWSDTGPRARPESERERDGEQSPNVSLMQRMSDMLSRWFEEASEVAQSNRGRGRSRPRGGTSQSDVSPLPAVPSSSDLEVGETAMEVDPSAEQLLQPSTSSTASAQAHSTSSSTESPHSTSLLSSPDNEQRQAVEASGRHTHHQSDNNNEKLSPKPGTGEPVLSLHYSTEGTTTSTIKLNFTDEWSSTASSSRGNGSHCKSEGQEGSLTPQSSVLPPGDSETKALEESSEDATTCQEGTSAENTLQSRVDTAQSDKFTSEPLDSCSGERNDLNLDSSCGVPEESTLSEQGKEPGTSDQTSTEGATDQNTANPEPQSQTEAIGPLAHEETLARDSALQDTDDSDDDPVLIPGARYRAGPGDRFNIRGTTIGDRIMRRSAVARIQEFFRRRKERKEMEELDTLNIRRPLVKMVYKGHRNSRTMIKEANFWGANFVMSGSDCGHIFIWDRHTAEHLMLLEADNHVVNCLQPHPFDPILASSGIDYDIKIWSPLEESRIFNRKLADEVITRNELMLEETRNTITVPASFMLRMLASLNHIRADRLEGDRSEGSGQENENEDEE</sequence>
<dbReference type="InterPro" id="IPR001680">
    <property type="entry name" value="WD40_rpt"/>
</dbReference>
<dbReference type="PANTHER" id="PTHR15574">
    <property type="entry name" value="WD REPEAT DOMAIN-CONTAINING FAMILY"/>
    <property type="match status" value="1"/>
</dbReference>
<feature type="compositionally biased region" description="Basic and acidic residues" evidence="13">
    <location>
        <begin position="312"/>
        <end position="334"/>
    </location>
</feature>
<comment type="function">
    <text evidence="8">Ligand-dependent coactivator of nuclear receptors. Enhance transcriptional activity of the nuclear receptors NR3C1 and AR. May function as a substrate receptor for CUL4-DDB1 E3 ubiquitin-protein ligase complex.</text>
</comment>
<evidence type="ECO:0000256" key="5">
    <source>
        <dbReference type="ARBA" id="ARBA00022737"/>
    </source>
</evidence>
<accession>A0A667I7Q2</accession>
<feature type="compositionally biased region" description="Polar residues" evidence="13">
    <location>
        <begin position="480"/>
        <end position="499"/>
    </location>
</feature>
<evidence type="ECO:0000256" key="2">
    <source>
        <dbReference type="ARBA" id="ARBA00004906"/>
    </source>
</evidence>